<dbReference type="EMBL" id="JANPWB010000013">
    <property type="protein sequence ID" value="KAJ1103832.1"/>
    <property type="molecule type" value="Genomic_DNA"/>
</dbReference>
<feature type="region of interest" description="Disordered" evidence="1">
    <location>
        <begin position="1"/>
        <end position="41"/>
    </location>
</feature>
<proteinExistence type="predicted"/>
<keyword evidence="3" id="KW-1185">Reference proteome</keyword>
<protein>
    <submittedName>
        <fullName evidence="2">Uncharacterized protein</fullName>
    </submittedName>
</protein>
<reference evidence="2" key="1">
    <citation type="journal article" date="2022" name="bioRxiv">
        <title>Sequencing and chromosome-scale assembly of the giantPleurodeles waltlgenome.</title>
        <authorList>
            <person name="Brown T."/>
            <person name="Elewa A."/>
            <person name="Iarovenko S."/>
            <person name="Subramanian E."/>
            <person name="Araus A.J."/>
            <person name="Petzold A."/>
            <person name="Susuki M."/>
            <person name="Suzuki K.-i.T."/>
            <person name="Hayashi T."/>
            <person name="Toyoda A."/>
            <person name="Oliveira C."/>
            <person name="Osipova E."/>
            <person name="Leigh N.D."/>
            <person name="Simon A."/>
            <person name="Yun M.H."/>
        </authorList>
    </citation>
    <scope>NUCLEOTIDE SEQUENCE</scope>
    <source>
        <strain evidence="2">20211129_DDA</strain>
        <tissue evidence="2">Liver</tissue>
    </source>
</reference>
<organism evidence="2 3">
    <name type="scientific">Pleurodeles waltl</name>
    <name type="common">Iberian ribbed newt</name>
    <dbReference type="NCBI Taxonomy" id="8319"/>
    <lineage>
        <taxon>Eukaryota</taxon>
        <taxon>Metazoa</taxon>
        <taxon>Chordata</taxon>
        <taxon>Craniata</taxon>
        <taxon>Vertebrata</taxon>
        <taxon>Euteleostomi</taxon>
        <taxon>Amphibia</taxon>
        <taxon>Batrachia</taxon>
        <taxon>Caudata</taxon>
        <taxon>Salamandroidea</taxon>
        <taxon>Salamandridae</taxon>
        <taxon>Pleurodelinae</taxon>
        <taxon>Pleurodeles</taxon>
    </lineage>
</organism>
<dbReference type="Proteomes" id="UP001066276">
    <property type="component" value="Chromosome 9"/>
</dbReference>
<evidence type="ECO:0000313" key="2">
    <source>
        <dbReference type="EMBL" id="KAJ1103832.1"/>
    </source>
</evidence>
<comment type="caution">
    <text evidence="2">The sequence shown here is derived from an EMBL/GenBank/DDBJ whole genome shotgun (WGS) entry which is preliminary data.</text>
</comment>
<feature type="region of interest" description="Disordered" evidence="1">
    <location>
        <begin position="89"/>
        <end position="112"/>
    </location>
</feature>
<accession>A0AAV7MN68</accession>
<gene>
    <name evidence="2" type="ORF">NDU88_001253</name>
</gene>
<name>A0AAV7MN68_PLEWA</name>
<dbReference type="AlphaFoldDB" id="A0AAV7MN68"/>
<evidence type="ECO:0000256" key="1">
    <source>
        <dbReference type="SAM" id="MobiDB-lite"/>
    </source>
</evidence>
<evidence type="ECO:0000313" key="3">
    <source>
        <dbReference type="Proteomes" id="UP001066276"/>
    </source>
</evidence>
<feature type="compositionally biased region" description="Polar residues" evidence="1">
    <location>
        <begin position="90"/>
        <end position="107"/>
    </location>
</feature>
<sequence length="147" mass="15200">MKGTAGRPIHSPVAQNHYATAGSSAVAPSGPKASSPAPCHLWDPVRSPGKYRIAAAQAPALGSPPGSRRGPLLLAELLLPPLALPRPRTSARTAALRTQQRHGSSWSRPLVPPVLSGPLFPRTLGDAAGLHRAFKSGAVNQLQGPGR</sequence>
<feature type="compositionally biased region" description="Low complexity" evidence="1">
    <location>
        <begin position="21"/>
        <end position="38"/>
    </location>
</feature>